<dbReference type="PROSITE" id="PS00710">
    <property type="entry name" value="PGM_PMM"/>
    <property type="match status" value="1"/>
</dbReference>
<dbReference type="Pfam" id="PF02879">
    <property type="entry name" value="PGM_PMM_II"/>
    <property type="match status" value="1"/>
</dbReference>
<dbReference type="GO" id="GO:0005975">
    <property type="term" value="P:carbohydrate metabolic process"/>
    <property type="evidence" value="ECO:0007669"/>
    <property type="project" value="InterPro"/>
</dbReference>
<evidence type="ECO:0000313" key="15">
    <source>
        <dbReference type="Proteomes" id="UP000003195"/>
    </source>
</evidence>
<dbReference type="Proteomes" id="UP000003195">
    <property type="component" value="Unassembled WGS sequence"/>
</dbReference>
<gene>
    <name evidence="14" type="ORF">HMPREF9429_01501</name>
</gene>
<keyword evidence="5" id="KW-0597">Phosphoprotein</keyword>
<feature type="domain" description="Alpha-D-phosphohexomutase C-terminal" evidence="10">
    <location>
        <begin position="499"/>
        <end position="541"/>
    </location>
</feature>
<dbReference type="InterPro" id="IPR005846">
    <property type="entry name" value="A-D-PHexomutase_a/b/a-III"/>
</dbReference>
<dbReference type="GO" id="GO:0006166">
    <property type="term" value="P:purine ribonucleoside salvage"/>
    <property type="evidence" value="ECO:0007669"/>
    <property type="project" value="TreeGrafter"/>
</dbReference>
<evidence type="ECO:0000256" key="8">
    <source>
        <dbReference type="ARBA" id="ARBA00023235"/>
    </source>
</evidence>
<dbReference type="InterPro" id="IPR036900">
    <property type="entry name" value="A-D-PHexomutase_C_sf"/>
</dbReference>
<dbReference type="Pfam" id="PF00408">
    <property type="entry name" value="PGM_PMM_IV"/>
    <property type="match status" value="1"/>
</dbReference>
<dbReference type="EMBL" id="AECS01000039">
    <property type="protein sequence ID" value="EFQ03560.1"/>
    <property type="molecule type" value="Genomic_DNA"/>
</dbReference>
<feature type="domain" description="Alpha-D-phosphohexomutase alpha/beta/alpha" evidence="11">
    <location>
        <begin position="51"/>
        <end position="191"/>
    </location>
</feature>
<dbReference type="GO" id="GO:0008973">
    <property type="term" value="F:phosphopentomutase activity"/>
    <property type="evidence" value="ECO:0007669"/>
    <property type="project" value="TreeGrafter"/>
</dbReference>
<evidence type="ECO:0000259" key="11">
    <source>
        <dbReference type="Pfam" id="PF02878"/>
    </source>
</evidence>
<dbReference type="InterPro" id="IPR005843">
    <property type="entry name" value="A-D-PHexomutase_C"/>
</dbReference>
<keyword evidence="8" id="KW-0413">Isomerase</keyword>
<evidence type="ECO:0000313" key="14">
    <source>
        <dbReference type="EMBL" id="EFQ03560.1"/>
    </source>
</evidence>
<dbReference type="GO" id="GO:0004614">
    <property type="term" value="F:phosphoglucomutase activity"/>
    <property type="evidence" value="ECO:0007669"/>
    <property type="project" value="UniProtKB-EC"/>
</dbReference>
<name>E2ZDJ8_9FIRM</name>
<dbReference type="InterPro" id="IPR005844">
    <property type="entry name" value="A-D-PHexomutase_a/b/a-I"/>
</dbReference>
<dbReference type="Gene3D" id="3.30.310.50">
    <property type="entry name" value="Alpha-D-phosphohexomutase, C-terminal domain"/>
    <property type="match status" value="1"/>
</dbReference>
<accession>E2ZDJ8</accession>
<evidence type="ECO:0000259" key="10">
    <source>
        <dbReference type="Pfam" id="PF00408"/>
    </source>
</evidence>
<dbReference type="InterPro" id="IPR016055">
    <property type="entry name" value="A-D-PHexomutase_a/b/a-I/II/III"/>
</dbReference>
<dbReference type="Gene3D" id="3.40.120.10">
    <property type="entry name" value="Alpha-D-Glucose-1,6-Bisphosphate, subunit A, domain 3"/>
    <property type="match status" value="3"/>
</dbReference>
<keyword evidence="6 9" id="KW-0479">Metal-binding</keyword>
<evidence type="ECO:0000256" key="1">
    <source>
        <dbReference type="ARBA" id="ARBA00000443"/>
    </source>
</evidence>
<evidence type="ECO:0000256" key="6">
    <source>
        <dbReference type="ARBA" id="ARBA00022723"/>
    </source>
</evidence>
<proteinExistence type="inferred from homology"/>
<dbReference type="HOGENOM" id="CLU_016950_8_1_9"/>
<dbReference type="eggNOG" id="COG0033">
    <property type="taxonomic scope" value="Bacteria"/>
</dbReference>
<evidence type="ECO:0000256" key="9">
    <source>
        <dbReference type="RuleBase" id="RU004326"/>
    </source>
</evidence>
<dbReference type="AlphaFoldDB" id="E2ZDJ8"/>
<evidence type="ECO:0000259" key="13">
    <source>
        <dbReference type="Pfam" id="PF02880"/>
    </source>
</evidence>
<evidence type="ECO:0000256" key="4">
    <source>
        <dbReference type="ARBA" id="ARBA00012728"/>
    </source>
</evidence>
<dbReference type="InterPro" id="IPR005845">
    <property type="entry name" value="A-D-PHexomutase_a/b/a-II"/>
</dbReference>
<comment type="similarity">
    <text evidence="3 9">Belongs to the phosphohexose mutase family.</text>
</comment>
<dbReference type="SUPFAM" id="SSF53738">
    <property type="entry name" value="Phosphoglucomutase, first 3 domains"/>
    <property type="match status" value="3"/>
</dbReference>
<dbReference type="InterPro" id="IPR016066">
    <property type="entry name" value="A-D-PHexomutase_CS"/>
</dbReference>
<dbReference type="EC" id="5.4.2.2" evidence="4"/>
<dbReference type="Pfam" id="PF02880">
    <property type="entry name" value="PGM_PMM_III"/>
    <property type="match status" value="1"/>
</dbReference>
<dbReference type="PANTHER" id="PTHR45745">
    <property type="entry name" value="PHOSPHOMANNOMUTASE 45A"/>
    <property type="match status" value="1"/>
</dbReference>
<comment type="caution">
    <text evidence="14">The sequence shown here is derived from an EMBL/GenBank/DDBJ whole genome shotgun (WGS) entry which is preliminary data.</text>
</comment>
<evidence type="ECO:0000259" key="12">
    <source>
        <dbReference type="Pfam" id="PF02879"/>
    </source>
</evidence>
<keyword evidence="7 9" id="KW-0460">Magnesium</keyword>
<protein>
    <recommendedName>
        <fullName evidence="4">phosphoglucomutase (alpha-D-glucose-1,6-bisphosphate-dependent)</fullName>
        <ecNumber evidence="4">5.4.2.2</ecNumber>
    </recommendedName>
</protein>
<feature type="domain" description="Alpha-D-phosphohexomutase alpha/beta/alpha" evidence="12">
    <location>
        <begin position="219"/>
        <end position="322"/>
    </location>
</feature>
<evidence type="ECO:0000256" key="7">
    <source>
        <dbReference type="ARBA" id="ARBA00022842"/>
    </source>
</evidence>
<comment type="catalytic activity">
    <reaction evidence="1">
        <text>alpha-D-glucose 1-phosphate = alpha-D-glucose 6-phosphate</text>
        <dbReference type="Rhea" id="RHEA:23536"/>
        <dbReference type="ChEBI" id="CHEBI:58225"/>
        <dbReference type="ChEBI" id="CHEBI:58601"/>
        <dbReference type="EC" id="5.4.2.2"/>
    </reaction>
</comment>
<dbReference type="SUPFAM" id="SSF55957">
    <property type="entry name" value="Phosphoglucomutase, C-terminal domain"/>
    <property type="match status" value="1"/>
</dbReference>
<reference evidence="14 15" key="1">
    <citation type="submission" date="2010-08" db="EMBL/GenBank/DDBJ databases">
        <authorList>
            <person name="Weinstock G."/>
            <person name="Sodergren E."/>
            <person name="Clifton S."/>
            <person name="Fulton L."/>
            <person name="Fulton B."/>
            <person name="Courtney L."/>
            <person name="Fronick C."/>
            <person name="Harrison M."/>
            <person name="Strong C."/>
            <person name="Farmer C."/>
            <person name="Delahaunty K."/>
            <person name="Markovic C."/>
            <person name="Hall O."/>
            <person name="Minx P."/>
            <person name="Tomlinson C."/>
            <person name="Mitreva M."/>
            <person name="Hou S."/>
            <person name="Chen J."/>
            <person name="Wollam A."/>
            <person name="Pepin K.H."/>
            <person name="Johnson M."/>
            <person name="Bhonagiri V."/>
            <person name="Zhang X."/>
            <person name="Suruliraj S."/>
            <person name="Warren W."/>
            <person name="Chinwalla A."/>
            <person name="Mardis E.R."/>
            <person name="Wilson R.K."/>
        </authorList>
    </citation>
    <scope>NUCLEOTIDE SEQUENCE [LARGE SCALE GENOMIC DNA]</scope>
    <source>
        <strain evidence="14 15">F0359</strain>
    </source>
</reference>
<evidence type="ECO:0000256" key="2">
    <source>
        <dbReference type="ARBA" id="ARBA00001946"/>
    </source>
</evidence>
<organism evidence="14 15">
    <name type="scientific">Megasphaera micronuciformis F0359</name>
    <dbReference type="NCBI Taxonomy" id="706434"/>
    <lineage>
        <taxon>Bacteria</taxon>
        <taxon>Bacillati</taxon>
        <taxon>Bacillota</taxon>
        <taxon>Negativicutes</taxon>
        <taxon>Veillonellales</taxon>
        <taxon>Veillonellaceae</taxon>
        <taxon>Megasphaera</taxon>
    </lineage>
</organism>
<sequence length="555" mass="60809">MSKRDERIVESVSVHPLAGQRVRACDYPDLEEIKKAYNKTIPCMDEPAQRVSFGTSGHRGKATDGSFTALHVGSVVQAICNLRQSFGASGPVFVGADTHYLSQLAYQTTLNVLAYNKIAACTDCEGDFVPTPSVSRAVLRYNEKRSEKRGDGIIITPSHNPPDCGGIKYNPVSGGPADSTITKAVEKEANRLLETGYTLPEAEKRRGGSCIPYDYKGLYVEELSQVIDMESIARADLHILVNALGGSGMNYWHAVCEKYHIKADFINDSYDPRFTFMTYDADGKVRMDCSSPYVMAGVIKDGRSYDLVLANDPDYDRFGVVCGPEGMIGANAFLTACAHYLGTHRDFAKTGIGKTIVTTELLKVVAEGLRANVYEVPVGFKYFADLLYEKKVFFAGEESAGASFVKRDGSVWTTDKDGIIMCLLAAEIKAVTGLSPLSYYEKVCKRLGRSTYTKRCDTAVSKEEKIRIAALDKSDIGVVKLGNATITDIETRSAYENLSIGGIKISTADGWIAARPSGTEDLYKLYSESYRSDEEAESLLQEGKVLIDEALRDKK</sequence>
<keyword evidence="15" id="KW-1185">Reference proteome</keyword>
<evidence type="ECO:0000256" key="3">
    <source>
        <dbReference type="ARBA" id="ARBA00010231"/>
    </source>
</evidence>
<dbReference type="PANTHER" id="PTHR45745:SF1">
    <property type="entry name" value="PHOSPHOGLUCOMUTASE 2B-RELATED"/>
    <property type="match status" value="1"/>
</dbReference>
<feature type="domain" description="Alpha-D-phosphohexomutase alpha/beta/alpha" evidence="13">
    <location>
        <begin position="331"/>
        <end position="443"/>
    </location>
</feature>
<dbReference type="STRING" id="706434.HMPREF9429_01501"/>
<dbReference type="GO" id="GO:0000287">
    <property type="term" value="F:magnesium ion binding"/>
    <property type="evidence" value="ECO:0007669"/>
    <property type="project" value="InterPro"/>
</dbReference>
<evidence type="ECO:0000256" key="5">
    <source>
        <dbReference type="ARBA" id="ARBA00022553"/>
    </source>
</evidence>
<dbReference type="Pfam" id="PF02878">
    <property type="entry name" value="PGM_PMM_I"/>
    <property type="match status" value="1"/>
</dbReference>
<comment type="cofactor">
    <cofactor evidence="2">
        <name>Mg(2+)</name>
        <dbReference type="ChEBI" id="CHEBI:18420"/>
    </cofactor>
</comment>